<evidence type="ECO:0000256" key="2">
    <source>
        <dbReference type="SAM" id="MobiDB-lite"/>
    </source>
</evidence>
<dbReference type="InterPro" id="IPR036505">
    <property type="entry name" value="Amidase/PGRP_sf"/>
</dbReference>
<keyword evidence="1" id="KW-0732">Signal</keyword>
<evidence type="ECO:0000313" key="6">
    <source>
        <dbReference type="Proteomes" id="UP000604001"/>
    </source>
</evidence>
<dbReference type="Proteomes" id="UP000604001">
    <property type="component" value="Unassembled WGS sequence"/>
</dbReference>
<dbReference type="SMART" id="SM00644">
    <property type="entry name" value="Ami_2"/>
    <property type="match status" value="1"/>
</dbReference>
<feature type="domain" description="Peptidoglycan recognition protein family" evidence="4">
    <location>
        <begin position="266"/>
        <end position="410"/>
    </location>
</feature>
<feature type="compositionally biased region" description="Low complexity" evidence="2">
    <location>
        <begin position="231"/>
        <end position="249"/>
    </location>
</feature>
<name>A0ABR6U921_9ACTN</name>
<dbReference type="PANTHER" id="PTHR44103:SF1">
    <property type="entry name" value="PROPROTEIN CONVERTASE P"/>
    <property type="match status" value="1"/>
</dbReference>
<evidence type="ECO:0000259" key="3">
    <source>
        <dbReference type="SMART" id="SM00644"/>
    </source>
</evidence>
<keyword evidence="6" id="KW-1185">Reference proteome</keyword>
<dbReference type="PANTHER" id="PTHR44103">
    <property type="entry name" value="PROPROTEIN CONVERTASE P"/>
    <property type="match status" value="1"/>
</dbReference>
<dbReference type="InterPro" id="IPR002502">
    <property type="entry name" value="Amidase_domain"/>
</dbReference>
<evidence type="ECO:0000313" key="5">
    <source>
        <dbReference type="EMBL" id="MBC2960942.1"/>
    </source>
</evidence>
<feature type="compositionally biased region" description="Basic and acidic residues" evidence="2">
    <location>
        <begin position="163"/>
        <end position="183"/>
    </location>
</feature>
<dbReference type="Gene3D" id="3.40.80.10">
    <property type="entry name" value="Peptidoglycan recognition protein-like"/>
    <property type="match status" value="1"/>
</dbReference>
<protein>
    <submittedName>
        <fullName evidence="5">VCBS repeat-containing protein</fullName>
    </submittedName>
</protein>
<dbReference type="InterPro" id="IPR013517">
    <property type="entry name" value="FG-GAP"/>
</dbReference>
<proteinExistence type="predicted"/>
<feature type="region of interest" description="Disordered" evidence="2">
    <location>
        <begin position="228"/>
        <end position="249"/>
    </location>
</feature>
<dbReference type="SMART" id="SM00701">
    <property type="entry name" value="PGRP"/>
    <property type="match status" value="1"/>
</dbReference>
<sequence length="958" mass="99571">MSRSKDRFVTGCQQVLALGTVLAVLTPAARVLTLDVVHEAPSGAPAHGLGLGESNGVEVTGRLSAYAAELDRMSVVPAEVVDPVVTEYALTAPASARVAKGALHARTRVAGRTAEVVAEPQPVSGYGAVGVTWQHGEAIADDEISFEVRTETDGAWSGWSELAYHDEHGPDPDSAEARRARPGTDELLVGEVDRVQVRVRSEAGVPDDLRLAVVDPGHAGVVTREKAELRATAGTADATETGATDAPTGQAGDALALRAAAYTPRPTVYSRAQWGANEKLRGKTAPSYYEVHAGFVHHTVNANDYTRAQVPGILRSIYAYHTQSRGWSDVGYNFLVDRFGRIWEGRAGGIDRPVVGAHTLGYNESSFAMSAIGNFDVAQPSSAMVQAYGALFAWKLSLHGVDASSPSQVVGRKSFRAINGHRDAGSTACPGRHLYAKVPQIRTLAADAQLGWSGRERESDLVGTPHPDLLVRNAADGKGYILPTGGLTGFRAARPVVSGWSAADSAATAVVSPDLTGDGRPDLVVRRSDGSAQVRAADGSGAFAATGTTTAATADHDLLTAAGDVDGDGRNDLVARAANGRLDVYRGNGSGGFARQAGTTGWEGYDLLVGPGDVDGDGRADLLARDAAGKLSLHRASTGLDPAAREALAGRWKQFGSITGGGDYDRDGRPDLFVHRADNGNSFLRPGRGDGTFGSAIGPVKRTAGLAGVTSGGDLVGDATPDLVARRGDALVVVENAGTFDTTAPVPTGVNLRNADVLLSVGDWDRDGFGDMVTRNKKNGALSLRRGDGTGRFAKATRLAKGFGGVRLLAAAGDLTGDGWPDLVGQPDGSAMRVYPGRGLDGLAASYVIRSKVTATQQVPVGRWDADGAPDVLYRVGDRLTLYPGNGPGGLTTPRALGTDVAAYDWLVGVSDVQLTGHADVIARSKADGKLWLLPGTTSGFGARRLIAEGAGVYDLVG</sequence>
<comment type="caution">
    <text evidence="5">The sequence shown here is derived from an EMBL/GenBank/DDBJ whole genome shotgun (WGS) entry which is preliminary data.</text>
</comment>
<dbReference type="EMBL" id="JACMYC010000005">
    <property type="protein sequence ID" value="MBC2960942.1"/>
    <property type="molecule type" value="Genomic_DNA"/>
</dbReference>
<dbReference type="Gene3D" id="2.130.10.130">
    <property type="entry name" value="Integrin alpha, N-terminal"/>
    <property type="match status" value="1"/>
</dbReference>
<dbReference type="InterPro" id="IPR028994">
    <property type="entry name" value="Integrin_alpha_N"/>
</dbReference>
<gene>
    <name evidence="5" type="ORF">H7344_11625</name>
</gene>
<dbReference type="RefSeq" id="WP_186346171.1">
    <property type="nucleotide sequence ID" value="NZ_BMMR01000005.1"/>
</dbReference>
<dbReference type="SUPFAM" id="SSF55846">
    <property type="entry name" value="N-acetylmuramoyl-L-alanine amidase-like"/>
    <property type="match status" value="1"/>
</dbReference>
<dbReference type="Pfam" id="PF13517">
    <property type="entry name" value="FG-GAP_3"/>
    <property type="match status" value="3"/>
</dbReference>
<evidence type="ECO:0000259" key="4">
    <source>
        <dbReference type="SMART" id="SM00701"/>
    </source>
</evidence>
<dbReference type="Pfam" id="PF01510">
    <property type="entry name" value="Amidase_2"/>
    <property type="match status" value="1"/>
</dbReference>
<accession>A0ABR6U921</accession>
<evidence type="ECO:0000256" key="1">
    <source>
        <dbReference type="ARBA" id="ARBA00022729"/>
    </source>
</evidence>
<dbReference type="SUPFAM" id="SSF69318">
    <property type="entry name" value="Integrin alpha N-terminal domain"/>
    <property type="match status" value="2"/>
</dbReference>
<feature type="domain" description="N-acetylmuramoyl-L-alanine amidase" evidence="3">
    <location>
        <begin position="277"/>
        <end position="431"/>
    </location>
</feature>
<reference evidence="5 6" key="1">
    <citation type="submission" date="2020-08" db="EMBL/GenBank/DDBJ databases">
        <title>novel species in genus Nocardioides.</title>
        <authorList>
            <person name="Zhang G."/>
        </authorList>
    </citation>
    <scope>NUCLEOTIDE SEQUENCE [LARGE SCALE GENOMIC DNA]</scope>
    <source>
        <strain evidence="5 6">SC8A-24</strain>
    </source>
</reference>
<feature type="region of interest" description="Disordered" evidence="2">
    <location>
        <begin position="162"/>
        <end position="183"/>
    </location>
</feature>
<organism evidence="5 6">
    <name type="scientific">Nocardioides deserti</name>
    <dbReference type="NCBI Taxonomy" id="1588644"/>
    <lineage>
        <taxon>Bacteria</taxon>
        <taxon>Bacillati</taxon>
        <taxon>Actinomycetota</taxon>
        <taxon>Actinomycetes</taxon>
        <taxon>Propionibacteriales</taxon>
        <taxon>Nocardioidaceae</taxon>
        <taxon>Nocardioides</taxon>
    </lineage>
</organism>
<dbReference type="CDD" id="cd06583">
    <property type="entry name" value="PGRP"/>
    <property type="match status" value="1"/>
</dbReference>
<dbReference type="InterPro" id="IPR006619">
    <property type="entry name" value="PGRP_domain_met/bac"/>
</dbReference>